<evidence type="ECO:0000313" key="7">
    <source>
        <dbReference type="EMBL" id="MXO51745.1"/>
    </source>
</evidence>
<organism evidence="7 8">
    <name type="scientific">Qipengyuania gaetbuli</name>
    <dbReference type="NCBI Taxonomy" id="266952"/>
    <lineage>
        <taxon>Bacteria</taxon>
        <taxon>Pseudomonadati</taxon>
        <taxon>Pseudomonadota</taxon>
        <taxon>Alphaproteobacteria</taxon>
        <taxon>Sphingomonadales</taxon>
        <taxon>Erythrobacteraceae</taxon>
        <taxon>Qipengyuania</taxon>
    </lineage>
</organism>
<dbReference type="SUPFAM" id="SSF88946">
    <property type="entry name" value="Sigma2 domain of RNA polymerase sigma factors"/>
    <property type="match status" value="1"/>
</dbReference>
<evidence type="ECO:0000313" key="8">
    <source>
        <dbReference type="Proteomes" id="UP000444185"/>
    </source>
</evidence>
<dbReference type="PANTHER" id="PTHR43133:SF25">
    <property type="entry name" value="RNA POLYMERASE SIGMA FACTOR RFAY-RELATED"/>
    <property type="match status" value="1"/>
</dbReference>
<dbReference type="SUPFAM" id="SSF88659">
    <property type="entry name" value="Sigma3 and sigma4 domains of RNA polymerase sigma factors"/>
    <property type="match status" value="1"/>
</dbReference>
<dbReference type="PANTHER" id="PTHR43133">
    <property type="entry name" value="RNA POLYMERASE ECF-TYPE SIGMA FACTO"/>
    <property type="match status" value="1"/>
</dbReference>
<gene>
    <name evidence="7" type="ORF">GRI42_10565</name>
</gene>
<dbReference type="InterPro" id="IPR013325">
    <property type="entry name" value="RNA_pol_sigma_r2"/>
</dbReference>
<dbReference type="InterPro" id="IPR036388">
    <property type="entry name" value="WH-like_DNA-bd_sf"/>
</dbReference>
<evidence type="ECO:0000256" key="3">
    <source>
        <dbReference type="ARBA" id="ARBA00023082"/>
    </source>
</evidence>
<dbReference type="Gene3D" id="1.10.1740.10">
    <property type="match status" value="1"/>
</dbReference>
<keyword evidence="3" id="KW-0731">Sigma factor</keyword>
<dbReference type="GO" id="GO:0003677">
    <property type="term" value="F:DNA binding"/>
    <property type="evidence" value="ECO:0007669"/>
    <property type="project" value="InterPro"/>
</dbReference>
<evidence type="ECO:0000259" key="5">
    <source>
        <dbReference type="Pfam" id="PF08281"/>
    </source>
</evidence>
<evidence type="ECO:0000256" key="2">
    <source>
        <dbReference type="ARBA" id="ARBA00023015"/>
    </source>
</evidence>
<dbReference type="Gene3D" id="1.10.10.10">
    <property type="entry name" value="Winged helix-like DNA-binding domain superfamily/Winged helix DNA-binding domain"/>
    <property type="match status" value="1"/>
</dbReference>
<name>A0A844Y0I9_9SPHN</name>
<keyword evidence="2" id="KW-0805">Transcription regulation</keyword>
<dbReference type="Pfam" id="PF08281">
    <property type="entry name" value="Sigma70_r4_2"/>
    <property type="match status" value="1"/>
</dbReference>
<dbReference type="InterPro" id="IPR013324">
    <property type="entry name" value="RNA_pol_sigma_r3/r4-like"/>
</dbReference>
<comment type="caution">
    <text evidence="7">The sequence shown here is derived from an EMBL/GenBank/DDBJ whole genome shotgun (WGS) entry which is preliminary data.</text>
</comment>
<comment type="similarity">
    <text evidence="1">Belongs to the sigma-70 factor family. ECF subfamily.</text>
</comment>
<dbReference type="EMBL" id="WTYF01000004">
    <property type="protein sequence ID" value="MXO51745.1"/>
    <property type="molecule type" value="Genomic_DNA"/>
</dbReference>
<keyword evidence="4" id="KW-0804">Transcription</keyword>
<evidence type="ECO:0000256" key="1">
    <source>
        <dbReference type="ARBA" id="ARBA00010641"/>
    </source>
</evidence>
<dbReference type="CDD" id="cd06171">
    <property type="entry name" value="Sigma70_r4"/>
    <property type="match status" value="1"/>
</dbReference>
<feature type="domain" description="PhyR sigma2" evidence="6">
    <location>
        <begin position="11"/>
        <end position="62"/>
    </location>
</feature>
<dbReference type="AlphaFoldDB" id="A0A844Y0I9"/>
<protein>
    <submittedName>
        <fullName evidence="7">Sigma-70 family RNA polymerase sigma factor</fullName>
    </submittedName>
</protein>
<dbReference type="GO" id="GO:0016987">
    <property type="term" value="F:sigma factor activity"/>
    <property type="evidence" value="ECO:0007669"/>
    <property type="project" value="UniProtKB-KW"/>
</dbReference>
<reference evidence="7 8" key="1">
    <citation type="submission" date="2019-12" db="EMBL/GenBank/DDBJ databases">
        <title>Genomic-based taxomic classification of the family Erythrobacteraceae.</title>
        <authorList>
            <person name="Xu L."/>
        </authorList>
    </citation>
    <scope>NUCLEOTIDE SEQUENCE [LARGE SCALE GENOMIC DNA]</scope>
    <source>
        <strain evidence="7 8">DSM 16225</strain>
    </source>
</reference>
<dbReference type="Proteomes" id="UP000444185">
    <property type="component" value="Unassembled WGS sequence"/>
</dbReference>
<accession>A0A844Y0I9</accession>
<evidence type="ECO:0000256" key="4">
    <source>
        <dbReference type="ARBA" id="ARBA00023163"/>
    </source>
</evidence>
<dbReference type="NCBIfam" id="TIGR02937">
    <property type="entry name" value="sigma70-ECF"/>
    <property type="match status" value="1"/>
</dbReference>
<feature type="domain" description="RNA polymerase sigma factor 70 region 4 type 2" evidence="5">
    <location>
        <begin position="103"/>
        <end position="154"/>
    </location>
</feature>
<proteinExistence type="inferred from homology"/>
<dbReference type="InterPro" id="IPR053866">
    <property type="entry name" value="PhyR_sigma2"/>
</dbReference>
<dbReference type="Pfam" id="PF22029">
    <property type="entry name" value="PhyR_sigma2"/>
    <property type="match status" value="1"/>
</dbReference>
<keyword evidence="8" id="KW-1185">Reference proteome</keyword>
<evidence type="ECO:0000259" key="6">
    <source>
        <dbReference type="Pfam" id="PF22029"/>
    </source>
</evidence>
<dbReference type="InterPro" id="IPR014284">
    <property type="entry name" value="RNA_pol_sigma-70_dom"/>
</dbReference>
<sequence length="162" mass="17908">MNTSFEKDLLALLPRLRRFAIGLSGNPSDGDDLCQMTIERALANRSRWEEGTRLDSWMYRIMRNIWIDEGRKATRSLQTFVAEEAGVGVGGDGAQEAAVELSNVDRAMQKLPEDQREAVLLVMVEGYAYKEAAEIVGCPVGTLNSRLVRGRDALMAMLGEAS</sequence>
<dbReference type="GO" id="GO:0006352">
    <property type="term" value="P:DNA-templated transcription initiation"/>
    <property type="evidence" value="ECO:0007669"/>
    <property type="project" value="InterPro"/>
</dbReference>
<dbReference type="InterPro" id="IPR013249">
    <property type="entry name" value="RNA_pol_sigma70_r4_t2"/>
</dbReference>
<dbReference type="InterPro" id="IPR039425">
    <property type="entry name" value="RNA_pol_sigma-70-like"/>
</dbReference>
<dbReference type="OrthoDB" id="9797134at2"/>